<accession>A0A9Q1EFL0</accession>
<feature type="region of interest" description="Disordered" evidence="1">
    <location>
        <begin position="1"/>
        <end position="26"/>
    </location>
</feature>
<keyword evidence="3" id="KW-1185">Reference proteome</keyword>
<protein>
    <submittedName>
        <fullName evidence="2">Uncharacterized protein</fullName>
    </submittedName>
</protein>
<dbReference type="AlphaFoldDB" id="A0A9Q1EFL0"/>
<reference evidence="2" key="1">
    <citation type="journal article" date="2023" name="Science">
        <title>Genome structures resolve the early diversification of teleost fishes.</title>
        <authorList>
            <person name="Parey E."/>
            <person name="Louis A."/>
            <person name="Montfort J."/>
            <person name="Bouchez O."/>
            <person name="Roques C."/>
            <person name="Iampietro C."/>
            <person name="Lluch J."/>
            <person name="Castinel A."/>
            <person name="Donnadieu C."/>
            <person name="Desvignes T."/>
            <person name="Floi Bucao C."/>
            <person name="Jouanno E."/>
            <person name="Wen M."/>
            <person name="Mejri S."/>
            <person name="Dirks R."/>
            <person name="Jansen H."/>
            <person name="Henkel C."/>
            <person name="Chen W.J."/>
            <person name="Zahm M."/>
            <person name="Cabau C."/>
            <person name="Klopp C."/>
            <person name="Thompson A.W."/>
            <person name="Robinson-Rechavi M."/>
            <person name="Braasch I."/>
            <person name="Lecointre G."/>
            <person name="Bobe J."/>
            <person name="Postlethwait J.H."/>
            <person name="Berthelot C."/>
            <person name="Roest Crollius H."/>
            <person name="Guiguen Y."/>
        </authorList>
    </citation>
    <scope>NUCLEOTIDE SEQUENCE</scope>
    <source>
        <strain evidence="2">WJC10195</strain>
    </source>
</reference>
<proteinExistence type="predicted"/>
<sequence>MQPAEKAHGCGAKRKGRGDASTHLGPVPLGLSRGRCNRDLKAAILFLVGERGGTECRLFI</sequence>
<comment type="caution">
    <text evidence="2">The sequence shown here is derived from an EMBL/GenBank/DDBJ whole genome shotgun (WGS) entry which is preliminary data.</text>
</comment>
<gene>
    <name evidence="2" type="ORF">SKAU_G00368440</name>
</gene>
<organism evidence="2 3">
    <name type="scientific">Synaphobranchus kaupii</name>
    <name type="common">Kaup's arrowtooth eel</name>
    <dbReference type="NCBI Taxonomy" id="118154"/>
    <lineage>
        <taxon>Eukaryota</taxon>
        <taxon>Metazoa</taxon>
        <taxon>Chordata</taxon>
        <taxon>Craniata</taxon>
        <taxon>Vertebrata</taxon>
        <taxon>Euteleostomi</taxon>
        <taxon>Actinopterygii</taxon>
        <taxon>Neopterygii</taxon>
        <taxon>Teleostei</taxon>
        <taxon>Anguilliformes</taxon>
        <taxon>Synaphobranchidae</taxon>
        <taxon>Synaphobranchus</taxon>
    </lineage>
</organism>
<evidence type="ECO:0000313" key="3">
    <source>
        <dbReference type="Proteomes" id="UP001152622"/>
    </source>
</evidence>
<evidence type="ECO:0000256" key="1">
    <source>
        <dbReference type="SAM" id="MobiDB-lite"/>
    </source>
</evidence>
<name>A0A9Q1EFL0_SYNKA</name>
<dbReference type="EMBL" id="JAINUF010000018">
    <property type="protein sequence ID" value="KAJ8337878.1"/>
    <property type="molecule type" value="Genomic_DNA"/>
</dbReference>
<dbReference type="Proteomes" id="UP001152622">
    <property type="component" value="Chromosome 18"/>
</dbReference>
<evidence type="ECO:0000313" key="2">
    <source>
        <dbReference type="EMBL" id="KAJ8337878.1"/>
    </source>
</evidence>